<gene>
    <name evidence="1" type="ORF">sscle_10g079960</name>
</gene>
<accession>A0A1D9QE42</accession>
<dbReference type="AlphaFoldDB" id="A0A1D9QE42"/>
<dbReference type="VEuPathDB" id="FungiDB:sscle_10g079960"/>
<protein>
    <submittedName>
        <fullName evidence="1">Uncharacterized protein</fullName>
    </submittedName>
</protein>
<proteinExistence type="predicted"/>
<sequence length="108" mass="11960">MLQVPRPSGPSTHRGAASICKAVEFTTPEFVLGTGCAPIKPNPVVSMYKRSVISWSECLQSKKEDSSGNFQVIRTFHVAGRWLFERFEIVRRSWDLQAIGIPAILAAV</sequence>
<dbReference type="Proteomes" id="UP000177798">
    <property type="component" value="Chromosome 10"/>
</dbReference>
<dbReference type="EMBL" id="CP017823">
    <property type="protein sequence ID" value="APA13226.1"/>
    <property type="molecule type" value="Genomic_DNA"/>
</dbReference>
<evidence type="ECO:0000313" key="1">
    <source>
        <dbReference type="EMBL" id="APA13226.1"/>
    </source>
</evidence>
<evidence type="ECO:0000313" key="2">
    <source>
        <dbReference type="Proteomes" id="UP000177798"/>
    </source>
</evidence>
<name>A0A1D9QE42_SCLS1</name>
<reference evidence="2" key="1">
    <citation type="journal article" date="2017" name="Genome Biol. Evol.">
        <title>The complete genome sequence of the phytopathogenic fungus Sclerotinia sclerotiorum reveals insights into the genome architecture of broad host range pathogens.</title>
        <authorList>
            <person name="Derbyshire M."/>
            <person name="Denton-Giles M."/>
            <person name="Hegedus D."/>
            <person name="Seifbarghy S."/>
            <person name="Rollins J."/>
            <person name="van Kan J."/>
            <person name="Seidl M.F."/>
            <person name="Faino L."/>
            <person name="Mbengue M."/>
            <person name="Navaud O."/>
            <person name="Raffaele S."/>
            <person name="Hammond-Kosack K."/>
            <person name="Heard S."/>
            <person name="Oliver R."/>
        </authorList>
    </citation>
    <scope>NUCLEOTIDE SEQUENCE [LARGE SCALE GENOMIC DNA]</scope>
    <source>
        <strain evidence="2">ATCC 18683 / 1980 / Ss-1</strain>
    </source>
</reference>
<organism evidence="1 2">
    <name type="scientific">Sclerotinia sclerotiorum (strain ATCC 18683 / 1980 / Ss-1)</name>
    <name type="common">White mold</name>
    <name type="synonym">Whetzelinia sclerotiorum</name>
    <dbReference type="NCBI Taxonomy" id="665079"/>
    <lineage>
        <taxon>Eukaryota</taxon>
        <taxon>Fungi</taxon>
        <taxon>Dikarya</taxon>
        <taxon>Ascomycota</taxon>
        <taxon>Pezizomycotina</taxon>
        <taxon>Leotiomycetes</taxon>
        <taxon>Helotiales</taxon>
        <taxon>Sclerotiniaceae</taxon>
        <taxon>Sclerotinia</taxon>
    </lineage>
</organism>